<dbReference type="InterPro" id="IPR013325">
    <property type="entry name" value="RNA_pol_sigma_r2"/>
</dbReference>
<feature type="domain" description="RNA polymerase sigma-70 region 2" evidence="2">
    <location>
        <begin position="8"/>
        <end position="68"/>
    </location>
</feature>
<dbReference type="PATRIC" id="fig|1189611.3.peg.3123"/>
<dbReference type="InterPro" id="IPR037401">
    <property type="entry name" value="SnoaL-like"/>
</dbReference>
<accession>I5BVH9</accession>
<dbReference type="PANTHER" id="PTHR30173:SF43">
    <property type="entry name" value="ECF RNA POLYMERASE SIGMA FACTOR SIGI-RELATED"/>
    <property type="match status" value="1"/>
</dbReference>
<protein>
    <submittedName>
        <fullName evidence="5">ECF subfamily RNA polymerase sigma-24 subunit</fullName>
    </submittedName>
</protein>
<evidence type="ECO:0000259" key="2">
    <source>
        <dbReference type="Pfam" id="PF04542"/>
    </source>
</evidence>
<dbReference type="NCBIfam" id="TIGR02937">
    <property type="entry name" value="sigma70-ECF"/>
    <property type="match status" value="1"/>
</dbReference>
<dbReference type="EMBL" id="AJXZ01000038">
    <property type="protein sequence ID" value="EIM73581.1"/>
    <property type="molecule type" value="Genomic_DNA"/>
</dbReference>
<dbReference type="OrthoDB" id="9794372at2"/>
<dbReference type="Gene3D" id="3.10.450.50">
    <property type="match status" value="1"/>
</dbReference>
<evidence type="ECO:0000259" key="3">
    <source>
        <dbReference type="Pfam" id="PF08281"/>
    </source>
</evidence>
<organism evidence="5 6">
    <name type="scientific">Nitratireductor aquibiodomus RA22</name>
    <dbReference type="NCBI Taxonomy" id="1189611"/>
    <lineage>
        <taxon>Bacteria</taxon>
        <taxon>Pseudomonadati</taxon>
        <taxon>Pseudomonadota</taxon>
        <taxon>Alphaproteobacteria</taxon>
        <taxon>Hyphomicrobiales</taxon>
        <taxon>Phyllobacteriaceae</taxon>
        <taxon>Nitratireductor</taxon>
    </lineage>
</organism>
<evidence type="ECO:0000259" key="4">
    <source>
        <dbReference type="Pfam" id="PF12680"/>
    </source>
</evidence>
<evidence type="ECO:0000313" key="6">
    <source>
        <dbReference type="Proteomes" id="UP000004622"/>
    </source>
</evidence>
<dbReference type="Gene3D" id="1.10.1740.10">
    <property type="match status" value="1"/>
</dbReference>
<dbReference type="Pfam" id="PF08281">
    <property type="entry name" value="Sigma70_r4_2"/>
    <property type="match status" value="1"/>
</dbReference>
<dbReference type="InterPro" id="IPR013324">
    <property type="entry name" value="RNA_pol_sigma_r3/r4-like"/>
</dbReference>
<comment type="subunit">
    <text evidence="1">Interacts transiently with the RNA polymerase catalytic core formed by RpoA, RpoB, RpoC and RpoZ (2 alpha, 1 beta, 1 beta' and 1 omega subunit) to form the RNA polymerase holoenzyme that can initiate transcription.</text>
</comment>
<dbReference type="GO" id="GO:0006352">
    <property type="term" value="P:DNA-templated transcription initiation"/>
    <property type="evidence" value="ECO:0007669"/>
    <property type="project" value="InterPro"/>
</dbReference>
<feature type="domain" description="RNA polymerase sigma factor 70 region 4 type 2" evidence="3">
    <location>
        <begin position="104"/>
        <end position="155"/>
    </location>
</feature>
<sequence>MASGEEMEKLRPRLFGLAYRMLGSRQEAEDVVQEAFLRWHRAETGEIRSAEAWLVTVSSRLCLDRLRVLQAERQRYVGPWLPEPLLAEEPSPDYITELASDLSMALLMVLQRLSAEERVGFLMHDVFDCAYPEIAIALGKSEAACRQLVHRARERVRRDKPRFEVSHAKHRQLVERYVKAVQERDAERIAELLAQDAVFVSDGGGKTWAALRPVTGAERIARMEVGVLAKLPRGFAVEAVDVNGQAGMIGRIDGRTHAVTSFATDGVRILSIMRVLNPEKLSNPSH</sequence>
<dbReference type="InterPro" id="IPR036388">
    <property type="entry name" value="WH-like_DNA-bd_sf"/>
</dbReference>
<dbReference type="Proteomes" id="UP000004622">
    <property type="component" value="Unassembled WGS sequence"/>
</dbReference>
<dbReference type="InterPro" id="IPR052704">
    <property type="entry name" value="ECF_Sigma-70_Domain"/>
</dbReference>
<dbReference type="RefSeq" id="WP_007009430.1">
    <property type="nucleotide sequence ID" value="NZ_AJXZ01000038.1"/>
</dbReference>
<dbReference type="InterPro" id="IPR013249">
    <property type="entry name" value="RNA_pol_sigma70_r4_t2"/>
</dbReference>
<dbReference type="InterPro" id="IPR007627">
    <property type="entry name" value="RNA_pol_sigma70_r2"/>
</dbReference>
<dbReference type="SUPFAM" id="SSF88946">
    <property type="entry name" value="Sigma2 domain of RNA polymerase sigma factors"/>
    <property type="match status" value="1"/>
</dbReference>
<dbReference type="GO" id="GO:0003677">
    <property type="term" value="F:DNA binding"/>
    <property type="evidence" value="ECO:0007669"/>
    <property type="project" value="InterPro"/>
</dbReference>
<evidence type="ECO:0000313" key="5">
    <source>
        <dbReference type="EMBL" id="EIM73581.1"/>
    </source>
</evidence>
<name>I5BVH9_9HYPH</name>
<dbReference type="SUPFAM" id="SSF88659">
    <property type="entry name" value="Sigma3 and sigma4 domains of RNA polymerase sigma factors"/>
    <property type="match status" value="1"/>
</dbReference>
<proteinExistence type="predicted"/>
<dbReference type="GO" id="GO:0016987">
    <property type="term" value="F:sigma factor activity"/>
    <property type="evidence" value="ECO:0007669"/>
    <property type="project" value="InterPro"/>
</dbReference>
<dbReference type="PANTHER" id="PTHR30173">
    <property type="entry name" value="SIGMA 19 FACTOR"/>
    <property type="match status" value="1"/>
</dbReference>
<dbReference type="AlphaFoldDB" id="I5BVH9"/>
<dbReference type="Gene3D" id="1.10.10.10">
    <property type="entry name" value="Winged helix-like DNA-binding domain superfamily/Winged helix DNA-binding domain"/>
    <property type="match status" value="1"/>
</dbReference>
<dbReference type="Pfam" id="PF04542">
    <property type="entry name" value="Sigma70_r2"/>
    <property type="match status" value="1"/>
</dbReference>
<dbReference type="InterPro" id="IPR014284">
    <property type="entry name" value="RNA_pol_sigma-70_dom"/>
</dbReference>
<dbReference type="InterPro" id="IPR032710">
    <property type="entry name" value="NTF2-like_dom_sf"/>
</dbReference>
<dbReference type="Pfam" id="PF12680">
    <property type="entry name" value="SnoaL_2"/>
    <property type="match status" value="1"/>
</dbReference>
<dbReference type="NCBIfam" id="NF007214">
    <property type="entry name" value="PRK09636.1"/>
    <property type="match status" value="1"/>
</dbReference>
<gene>
    <name evidence="5" type="ORF">A33O_15451</name>
</gene>
<evidence type="ECO:0000256" key="1">
    <source>
        <dbReference type="ARBA" id="ARBA00011344"/>
    </source>
</evidence>
<dbReference type="InterPro" id="IPR014303">
    <property type="entry name" value="RNA_pol_sigma-70_ECF"/>
</dbReference>
<feature type="domain" description="SnoaL-like" evidence="4">
    <location>
        <begin position="174"/>
        <end position="257"/>
    </location>
</feature>
<dbReference type="NCBIfam" id="TIGR02957">
    <property type="entry name" value="SigX4"/>
    <property type="match status" value="1"/>
</dbReference>
<dbReference type="SUPFAM" id="SSF54427">
    <property type="entry name" value="NTF2-like"/>
    <property type="match status" value="1"/>
</dbReference>
<reference evidence="5 6" key="1">
    <citation type="journal article" date="2012" name="J. Bacteriol.">
        <title>Genome Sequence of Nitratireductor aquibiodomus Strain RA22.</title>
        <authorList>
            <person name="Singh A."/>
            <person name="Jangir P.K."/>
            <person name="Kumari C."/>
            <person name="Sharma R."/>
        </authorList>
    </citation>
    <scope>NUCLEOTIDE SEQUENCE [LARGE SCALE GENOMIC DNA]</scope>
    <source>
        <strain evidence="5 6">RA22</strain>
    </source>
</reference>
<comment type="caution">
    <text evidence="5">The sequence shown here is derived from an EMBL/GenBank/DDBJ whole genome shotgun (WGS) entry which is preliminary data.</text>
</comment>